<organism evidence="1 2">
    <name type="scientific">Armillaria solidipes</name>
    <dbReference type="NCBI Taxonomy" id="1076256"/>
    <lineage>
        <taxon>Eukaryota</taxon>
        <taxon>Fungi</taxon>
        <taxon>Dikarya</taxon>
        <taxon>Basidiomycota</taxon>
        <taxon>Agaricomycotina</taxon>
        <taxon>Agaricomycetes</taxon>
        <taxon>Agaricomycetidae</taxon>
        <taxon>Agaricales</taxon>
        <taxon>Marasmiineae</taxon>
        <taxon>Physalacriaceae</taxon>
        <taxon>Armillaria</taxon>
    </lineage>
</organism>
<dbReference type="Proteomes" id="UP000218334">
    <property type="component" value="Unassembled WGS sequence"/>
</dbReference>
<accession>A0A2H3CF16</accession>
<reference evidence="2" key="1">
    <citation type="journal article" date="2017" name="Nat. Ecol. Evol.">
        <title>Genome expansion and lineage-specific genetic innovations in the forest pathogenic fungi Armillaria.</title>
        <authorList>
            <person name="Sipos G."/>
            <person name="Prasanna A.N."/>
            <person name="Walter M.C."/>
            <person name="O'Connor E."/>
            <person name="Balint B."/>
            <person name="Krizsan K."/>
            <person name="Kiss B."/>
            <person name="Hess J."/>
            <person name="Varga T."/>
            <person name="Slot J."/>
            <person name="Riley R."/>
            <person name="Boka B."/>
            <person name="Rigling D."/>
            <person name="Barry K."/>
            <person name="Lee J."/>
            <person name="Mihaltcheva S."/>
            <person name="LaButti K."/>
            <person name="Lipzen A."/>
            <person name="Waldron R."/>
            <person name="Moloney N.M."/>
            <person name="Sperisen C."/>
            <person name="Kredics L."/>
            <person name="Vagvoelgyi C."/>
            <person name="Patrignani A."/>
            <person name="Fitzpatrick D."/>
            <person name="Nagy I."/>
            <person name="Doyle S."/>
            <person name="Anderson J.B."/>
            <person name="Grigoriev I.V."/>
            <person name="Gueldener U."/>
            <person name="Muensterkoetter M."/>
            <person name="Nagy L.G."/>
        </authorList>
    </citation>
    <scope>NUCLEOTIDE SEQUENCE [LARGE SCALE GENOMIC DNA]</scope>
    <source>
        <strain evidence="2">28-4</strain>
    </source>
</reference>
<keyword evidence="2" id="KW-1185">Reference proteome</keyword>
<evidence type="ECO:0000313" key="1">
    <source>
        <dbReference type="EMBL" id="PBK74733.1"/>
    </source>
</evidence>
<dbReference type="AlphaFoldDB" id="A0A2H3CF16"/>
<dbReference type="EMBL" id="KZ293418">
    <property type="protein sequence ID" value="PBK74733.1"/>
    <property type="molecule type" value="Genomic_DNA"/>
</dbReference>
<gene>
    <name evidence="1" type="ORF">ARMSODRAFT_488997</name>
</gene>
<sequence>MTSASAATAVTESRHDAAFNFSTTTGRLIRTENLTTKAFPAGEMASLTLKRKCCTDCGDLAQECPSEQERLACDSPPLLSSPLPDLANELLLKILAELPYTVETILTLATMCHRLNEFAMAYHFGRVFYELFDHTQRRPFTFPDVLRLSFIYKPSLSVWACFRGSFPFPLNIWFSAW</sequence>
<evidence type="ECO:0008006" key="3">
    <source>
        <dbReference type="Google" id="ProtNLM"/>
    </source>
</evidence>
<evidence type="ECO:0000313" key="2">
    <source>
        <dbReference type="Proteomes" id="UP000218334"/>
    </source>
</evidence>
<proteinExistence type="predicted"/>
<protein>
    <recommendedName>
        <fullName evidence="3">F-box domain-containing protein</fullName>
    </recommendedName>
</protein>
<name>A0A2H3CF16_9AGAR</name>